<evidence type="ECO:0000256" key="3">
    <source>
        <dbReference type="ARBA" id="ARBA00022679"/>
    </source>
</evidence>
<reference evidence="6 7" key="1">
    <citation type="submission" date="2017-11" db="EMBL/GenBank/DDBJ databases">
        <title>Comparitive Functional Genomics of Dry Heat Resistant strains isolated from the Viking Spacecraft.</title>
        <authorList>
            <person name="Seuylemezian A."/>
            <person name="Cooper K."/>
            <person name="Vaishampayan P."/>
        </authorList>
    </citation>
    <scope>NUCLEOTIDE SEQUENCE [LARGE SCALE GENOMIC DNA]</scope>
    <source>
        <strain evidence="6 7">V1-29</strain>
    </source>
</reference>
<dbReference type="FunFam" id="3.40.640.10:FF:000004">
    <property type="entry name" value="Acetylornithine aminotransferase"/>
    <property type="match status" value="1"/>
</dbReference>
<dbReference type="AlphaFoldDB" id="A0A2N5M7S1"/>
<dbReference type="GO" id="GO:0003992">
    <property type="term" value="F:N2-acetyl-L-ornithine:2-oxoglutarate 5-aminotransferase activity"/>
    <property type="evidence" value="ECO:0007669"/>
    <property type="project" value="UniProtKB-UniRule"/>
</dbReference>
<keyword evidence="3 5" id="KW-0808">Transferase</keyword>
<organism evidence="6 7">
    <name type="scientific">Peribacillus deserti</name>
    <dbReference type="NCBI Taxonomy" id="673318"/>
    <lineage>
        <taxon>Bacteria</taxon>
        <taxon>Bacillati</taxon>
        <taxon>Bacillota</taxon>
        <taxon>Bacilli</taxon>
        <taxon>Bacillales</taxon>
        <taxon>Bacillaceae</taxon>
        <taxon>Peribacillus</taxon>
    </lineage>
</organism>
<comment type="catalytic activity">
    <reaction evidence="5">
        <text>N(2)-acetyl-L-ornithine + 2-oxoglutarate = N-acetyl-L-glutamate 5-semialdehyde + L-glutamate</text>
        <dbReference type="Rhea" id="RHEA:18049"/>
        <dbReference type="ChEBI" id="CHEBI:16810"/>
        <dbReference type="ChEBI" id="CHEBI:29123"/>
        <dbReference type="ChEBI" id="CHEBI:29985"/>
        <dbReference type="ChEBI" id="CHEBI:57805"/>
        <dbReference type="EC" id="2.6.1.11"/>
    </reaction>
</comment>
<dbReference type="PIRSF" id="PIRSF000521">
    <property type="entry name" value="Transaminase_4ab_Lys_Orn"/>
    <property type="match status" value="1"/>
</dbReference>
<keyword evidence="1 5" id="KW-0032">Aminotransferase</keyword>
<dbReference type="InterPro" id="IPR015421">
    <property type="entry name" value="PyrdxlP-dep_Trfase_major"/>
</dbReference>
<dbReference type="CDD" id="cd00610">
    <property type="entry name" value="OAT_like"/>
    <property type="match status" value="1"/>
</dbReference>
<dbReference type="InterPro" id="IPR049704">
    <property type="entry name" value="Aminotrans_3_PPA_site"/>
</dbReference>
<keyword evidence="5" id="KW-0055">Arginine biosynthesis</keyword>
<dbReference type="Pfam" id="PF00202">
    <property type="entry name" value="Aminotran_3"/>
    <property type="match status" value="1"/>
</dbReference>
<dbReference type="PANTHER" id="PTHR11986:SF79">
    <property type="entry name" value="ACETYLORNITHINE AMINOTRANSFERASE, MITOCHONDRIAL"/>
    <property type="match status" value="1"/>
</dbReference>
<dbReference type="InterPro" id="IPR004636">
    <property type="entry name" value="AcOrn/SuccOrn_fam"/>
</dbReference>
<evidence type="ECO:0000313" key="6">
    <source>
        <dbReference type="EMBL" id="PLT30397.1"/>
    </source>
</evidence>
<sequence length="384" mass="41499">MSHLFQTYARWNIEPIQGKGSYLTDQSGKVYLDFTSGIGVLNFGHCHPAITESVKEQLDKFWHTSNLFSLPVQEETAAMIADLSGLDRVFFSNSGAEANEAAIKLARKATGKSKIITCYQSFHGRTFATMAATGQEKVRTGFGQMLEPFEYIEFNSIQDLEKAADEDTAAIMLEIVQGEGGVHPVNPEFIKKLEEVRSRTGALLIIDEVQTGIGRTGKPFAFQHFAIKPDIITLAKGLGNGLPVGAMLGTEELAEFFGPGSHGSTFGGNPISLASAKAVLKELAREGFIQSVEEKGKLLHAGLQEVLTDSSVAEEIRGIGLMIGIELKEDAAPYLKVLQEQGLLTLPAGPNVLRLLPPLTVTEEEINKAISLIAQALSKKTQAV</sequence>
<protein>
    <recommendedName>
        <fullName evidence="5">Acetylornithine aminotransferase</fullName>
        <shortName evidence="5">ACOAT</shortName>
        <ecNumber evidence="5">2.6.1.11</ecNumber>
    </recommendedName>
</protein>
<dbReference type="EC" id="2.6.1.11" evidence="5"/>
<feature type="binding site" evidence="5">
    <location>
        <position position="125"/>
    </location>
    <ligand>
        <name>N(2)-acetyl-L-ornithine</name>
        <dbReference type="ChEBI" id="CHEBI:57805"/>
    </ligand>
</feature>
<accession>A0A2N5M7S1</accession>
<comment type="subcellular location">
    <subcellularLocation>
        <location evidence="5">Cytoplasm</location>
    </subcellularLocation>
</comment>
<feature type="binding site" evidence="5">
    <location>
        <position position="264"/>
    </location>
    <ligand>
        <name>N(2)-acetyl-L-ornithine</name>
        <dbReference type="ChEBI" id="CHEBI:57805"/>
    </ligand>
</feature>
<dbReference type="Proteomes" id="UP000234748">
    <property type="component" value="Unassembled WGS sequence"/>
</dbReference>
<keyword evidence="4 5" id="KW-0663">Pyridoxal phosphate</keyword>
<feature type="binding site" evidence="5">
    <location>
        <position position="122"/>
    </location>
    <ligand>
        <name>pyridoxal 5'-phosphate</name>
        <dbReference type="ChEBI" id="CHEBI:597326"/>
    </ligand>
</feature>
<keyword evidence="2 5" id="KW-0028">Amino-acid biosynthesis</keyword>
<dbReference type="GO" id="GO:0042802">
    <property type="term" value="F:identical protein binding"/>
    <property type="evidence" value="ECO:0007669"/>
    <property type="project" value="TreeGrafter"/>
</dbReference>
<dbReference type="PANTHER" id="PTHR11986">
    <property type="entry name" value="AMINOTRANSFERASE CLASS III"/>
    <property type="match status" value="1"/>
</dbReference>
<dbReference type="InterPro" id="IPR050103">
    <property type="entry name" value="Class-III_PLP-dep_AT"/>
</dbReference>
<name>A0A2N5M7S1_9BACI</name>
<dbReference type="UniPathway" id="UPA00068">
    <property type="reaction ID" value="UER00109"/>
</dbReference>
<dbReference type="InterPro" id="IPR015422">
    <property type="entry name" value="PyrdxlP-dep_Trfase_small"/>
</dbReference>
<feature type="binding site" evidence="5">
    <location>
        <begin position="207"/>
        <end position="210"/>
    </location>
    <ligand>
        <name>pyridoxal 5'-phosphate</name>
        <dbReference type="ChEBI" id="CHEBI:597326"/>
    </ligand>
</feature>
<dbReference type="NCBIfam" id="TIGR00707">
    <property type="entry name" value="argD"/>
    <property type="match status" value="1"/>
</dbReference>
<dbReference type="GO" id="GO:0030170">
    <property type="term" value="F:pyridoxal phosphate binding"/>
    <property type="evidence" value="ECO:0007669"/>
    <property type="project" value="InterPro"/>
</dbReference>
<feature type="modified residue" description="N6-(pyridoxal phosphate)lysine" evidence="5">
    <location>
        <position position="236"/>
    </location>
</feature>
<gene>
    <name evidence="5" type="primary">argD</name>
    <name evidence="6" type="ORF">CUU66_07965</name>
</gene>
<comment type="pathway">
    <text evidence="5">Amino-acid biosynthesis; L-arginine biosynthesis; N(2)-acetyl-L-ornithine from L-glutamate: step 4/4.</text>
</comment>
<dbReference type="RefSeq" id="WP_101641150.1">
    <property type="nucleotide sequence ID" value="NZ_PGUY01000022.1"/>
</dbReference>
<dbReference type="Gene3D" id="3.90.1150.10">
    <property type="entry name" value="Aspartate Aminotransferase, domain 1"/>
    <property type="match status" value="1"/>
</dbReference>
<dbReference type="SUPFAM" id="SSF53383">
    <property type="entry name" value="PLP-dependent transferases"/>
    <property type="match status" value="1"/>
</dbReference>
<dbReference type="HAMAP" id="MF_01107">
    <property type="entry name" value="ArgD_aminotrans_3"/>
    <property type="match status" value="1"/>
</dbReference>
<evidence type="ECO:0000256" key="5">
    <source>
        <dbReference type="HAMAP-Rule" id="MF_01107"/>
    </source>
</evidence>
<evidence type="ECO:0000256" key="4">
    <source>
        <dbReference type="ARBA" id="ARBA00022898"/>
    </source>
</evidence>
<dbReference type="NCBIfam" id="NF002325">
    <property type="entry name" value="PRK01278.1"/>
    <property type="match status" value="1"/>
</dbReference>
<evidence type="ECO:0000256" key="1">
    <source>
        <dbReference type="ARBA" id="ARBA00022576"/>
    </source>
</evidence>
<proteinExistence type="inferred from homology"/>
<comment type="cofactor">
    <cofactor evidence="5">
        <name>pyridoxal 5'-phosphate</name>
        <dbReference type="ChEBI" id="CHEBI:597326"/>
    </cofactor>
    <text evidence="5">Binds 1 pyridoxal phosphate per subunit.</text>
</comment>
<keyword evidence="5" id="KW-0963">Cytoplasm</keyword>
<comment type="miscellaneous">
    <text evidence="5">May also have succinyldiaminopimelate aminotransferase activity, thus carrying out the corresponding step in lysine biosynthesis.</text>
</comment>
<feature type="binding site" evidence="5">
    <location>
        <position position="265"/>
    </location>
    <ligand>
        <name>pyridoxal 5'-phosphate</name>
        <dbReference type="ChEBI" id="CHEBI:597326"/>
    </ligand>
</feature>
<comment type="caution">
    <text evidence="6">The sequence shown here is derived from an EMBL/GenBank/DDBJ whole genome shotgun (WGS) entry which is preliminary data.</text>
</comment>
<dbReference type="PROSITE" id="PS00600">
    <property type="entry name" value="AA_TRANSFER_CLASS_3"/>
    <property type="match status" value="1"/>
</dbReference>
<comment type="subunit">
    <text evidence="5">Homodimer.</text>
</comment>
<comment type="similarity">
    <text evidence="5">Belongs to the class-III pyridoxal-phosphate-dependent aminotransferase family. ArgD subfamily.</text>
</comment>
<evidence type="ECO:0000313" key="7">
    <source>
        <dbReference type="Proteomes" id="UP000234748"/>
    </source>
</evidence>
<dbReference type="InterPro" id="IPR015424">
    <property type="entry name" value="PyrdxlP-dep_Trfase"/>
</dbReference>
<feature type="binding site" evidence="5">
    <location>
        <begin position="95"/>
        <end position="96"/>
    </location>
    <ligand>
        <name>pyridoxal 5'-phosphate</name>
        <dbReference type="ChEBI" id="CHEBI:597326"/>
    </ligand>
</feature>
<dbReference type="NCBIfam" id="NF002797">
    <property type="entry name" value="PRK02936.1"/>
    <property type="match status" value="1"/>
</dbReference>
<dbReference type="OrthoDB" id="9807885at2"/>
<dbReference type="InterPro" id="IPR005814">
    <property type="entry name" value="Aminotrans_3"/>
</dbReference>
<evidence type="ECO:0000256" key="2">
    <source>
        <dbReference type="ARBA" id="ARBA00022605"/>
    </source>
</evidence>
<dbReference type="GO" id="GO:0006526">
    <property type="term" value="P:L-arginine biosynthetic process"/>
    <property type="evidence" value="ECO:0007669"/>
    <property type="project" value="UniProtKB-UniRule"/>
</dbReference>
<dbReference type="EMBL" id="PGUY01000022">
    <property type="protein sequence ID" value="PLT30397.1"/>
    <property type="molecule type" value="Genomic_DNA"/>
</dbReference>
<dbReference type="GO" id="GO:0005737">
    <property type="term" value="C:cytoplasm"/>
    <property type="evidence" value="ECO:0007669"/>
    <property type="project" value="UniProtKB-SubCell"/>
</dbReference>
<dbReference type="Gene3D" id="3.40.640.10">
    <property type="entry name" value="Type I PLP-dependent aspartate aminotransferase-like (Major domain)"/>
    <property type="match status" value="1"/>
</dbReference>
<keyword evidence="7" id="KW-1185">Reference proteome</keyword>